<proteinExistence type="predicted"/>
<gene>
    <name evidence="1" type="ORF">FWK35_00031751</name>
</gene>
<dbReference type="EMBL" id="VUJU01011867">
    <property type="protein sequence ID" value="KAF0709668.1"/>
    <property type="molecule type" value="Genomic_DNA"/>
</dbReference>
<name>A0A6G0VUU8_APHCR</name>
<feature type="non-terminal residue" evidence="1">
    <location>
        <position position="64"/>
    </location>
</feature>
<sequence length="64" mass="7401">NYLHSTYKNLGLSESIEDDLKEDLEIPDNSIRNFRPPHLEFRIGNVILTHNMIPGIIVGWNIDI</sequence>
<feature type="non-terminal residue" evidence="1">
    <location>
        <position position="1"/>
    </location>
</feature>
<evidence type="ECO:0000313" key="1">
    <source>
        <dbReference type="EMBL" id="KAF0709668.1"/>
    </source>
</evidence>
<reference evidence="1 2" key="1">
    <citation type="submission" date="2019-08" db="EMBL/GenBank/DDBJ databases">
        <title>Whole genome of Aphis craccivora.</title>
        <authorList>
            <person name="Voronova N.V."/>
            <person name="Shulinski R.S."/>
            <person name="Bandarenka Y.V."/>
            <person name="Zhorov D.G."/>
            <person name="Warner D."/>
        </authorList>
    </citation>
    <scope>NUCLEOTIDE SEQUENCE [LARGE SCALE GENOMIC DNA]</scope>
    <source>
        <strain evidence="1">180601</strain>
        <tissue evidence="1">Whole Body</tissue>
    </source>
</reference>
<dbReference type="Proteomes" id="UP000478052">
    <property type="component" value="Unassembled WGS sequence"/>
</dbReference>
<keyword evidence="2" id="KW-1185">Reference proteome</keyword>
<dbReference type="OrthoDB" id="28868at2759"/>
<evidence type="ECO:0000313" key="2">
    <source>
        <dbReference type="Proteomes" id="UP000478052"/>
    </source>
</evidence>
<comment type="caution">
    <text evidence="1">The sequence shown here is derived from an EMBL/GenBank/DDBJ whole genome shotgun (WGS) entry which is preliminary data.</text>
</comment>
<dbReference type="AlphaFoldDB" id="A0A6G0VUU8"/>
<accession>A0A6G0VUU8</accession>
<organism evidence="1 2">
    <name type="scientific">Aphis craccivora</name>
    <name type="common">Cowpea aphid</name>
    <dbReference type="NCBI Taxonomy" id="307492"/>
    <lineage>
        <taxon>Eukaryota</taxon>
        <taxon>Metazoa</taxon>
        <taxon>Ecdysozoa</taxon>
        <taxon>Arthropoda</taxon>
        <taxon>Hexapoda</taxon>
        <taxon>Insecta</taxon>
        <taxon>Pterygota</taxon>
        <taxon>Neoptera</taxon>
        <taxon>Paraneoptera</taxon>
        <taxon>Hemiptera</taxon>
        <taxon>Sternorrhyncha</taxon>
        <taxon>Aphidomorpha</taxon>
        <taxon>Aphidoidea</taxon>
        <taxon>Aphididae</taxon>
        <taxon>Aphidini</taxon>
        <taxon>Aphis</taxon>
        <taxon>Aphis</taxon>
    </lineage>
</organism>
<protein>
    <submittedName>
        <fullName evidence="1">Beta-hexosaminidase</fullName>
    </submittedName>
</protein>